<dbReference type="EMBL" id="JAPFCC010000001">
    <property type="protein sequence ID" value="MCW7554789.1"/>
    <property type="molecule type" value="Genomic_DNA"/>
</dbReference>
<proteinExistence type="predicted"/>
<keyword evidence="2" id="KW-1185">Reference proteome</keyword>
<comment type="caution">
    <text evidence="1">The sequence shown here is derived from an EMBL/GenBank/DDBJ whole genome shotgun (WGS) entry which is preliminary data.</text>
</comment>
<evidence type="ECO:0000313" key="1">
    <source>
        <dbReference type="EMBL" id="MCW7554789.1"/>
    </source>
</evidence>
<reference evidence="1 2" key="1">
    <citation type="submission" date="2022-10" db="EMBL/GenBank/DDBJ databases">
        <title>High-quality genome sequences of two octocoral-associated bacteria, Endozoicomonas euniceicola EF212 and Endozoicomonas gorgoniicola PS125.</title>
        <authorList>
            <person name="Chiou Y.-J."/>
            <person name="Chen Y.-H."/>
        </authorList>
    </citation>
    <scope>NUCLEOTIDE SEQUENCE [LARGE SCALE GENOMIC DNA]</scope>
    <source>
        <strain evidence="1 2">PS125</strain>
    </source>
</reference>
<dbReference type="RefSeq" id="WP_262564555.1">
    <property type="nucleotide sequence ID" value="NZ_JAPFCC010000001.1"/>
</dbReference>
<gene>
    <name evidence="1" type="ORF">NX722_19630</name>
</gene>
<sequence>MISHDPEELLAQYAEQQHQIAGLQEQLKAILGQALIRKQE</sequence>
<dbReference type="Proteomes" id="UP001209854">
    <property type="component" value="Unassembled WGS sequence"/>
</dbReference>
<accession>A0ABT3N0P6</accession>
<evidence type="ECO:0000313" key="2">
    <source>
        <dbReference type="Proteomes" id="UP001209854"/>
    </source>
</evidence>
<name>A0ABT3N0P6_9GAMM</name>
<protein>
    <submittedName>
        <fullName evidence="1">Uncharacterized protein</fullName>
    </submittedName>
</protein>
<organism evidence="1 2">
    <name type="scientific">Endozoicomonas gorgoniicola</name>
    <dbReference type="NCBI Taxonomy" id="1234144"/>
    <lineage>
        <taxon>Bacteria</taxon>
        <taxon>Pseudomonadati</taxon>
        <taxon>Pseudomonadota</taxon>
        <taxon>Gammaproteobacteria</taxon>
        <taxon>Oceanospirillales</taxon>
        <taxon>Endozoicomonadaceae</taxon>
        <taxon>Endozoicomonas</taxon>
    </lineage>
</organism>